<feature type="transmembrane region" description="Helical" evidence="10">
    <location>
        <begin position="320"/>
        <end position="342"/>
    </location>
</feature>
<evidence type="ECO:0000256" key="7">
    <source>
        <dbReference type="ARBA" id="ARBA00022989"/>
    </source>
</evidence>
<proteinExistence type="predicted"/>
<dbReference type="InterPro" id="IPR013059">
    <property type="entry name" value="Trp_tyr_transpt"/>
</dbReference>
<keyword evidence="3" id="KW-1003">Cell membrane</keyword>
<feature type="transmembrane region" description="Helical" evidence="10">
    <location>
        <begin position="132"/>
        <end position="154"/>
    </location>
</feature>
<dbReference type="PRINTS" id="PR00166">
    <property type="entry name" value="AROAAPRMEASE"/>
</dbReference>
<comment type="subcellular location">
    <subcellularLocation>
        <location evidence="1">Cell inner membrane</location>
        <topology evidence="1">Multi-pass membrane protein</topology>
    </subcellularLocation>
</comment>
<dbReference type="AlphaFoldDB" id="A0A250WRH9"/>
<keyword evidence="8 10" id="KW-0472">Membrane</keyword>
<sequence>MHFLSDSITTQTHSNLLFACKSFNCEFQRRWPKRNFPSLIKTLLIHKNLLHKSKTHIDSVSYSHTKVGGSPLLLYRHSPTRQLSTASETHQTNKVNGPSSSSSLLSCVLLVAGTTVGAGMLALPAVTAPAGFLASAASLTAFCMYTVLTGLLIAEVTINIKAENSEGSDPETPPLSLTSMASKLLGGGGKGIVIAPYLLLHYCVLVAHISRSSSLISSWTGTPLLNVAILFTATLGGSCFLLPSKAIDALNGVLVASMMASFGGLLALTVTSVQPQLLLTAPQWNAVLPAVPTIALAFVYQNIVPVVVNRVNGDATKVQASIVWGMFISLLMFLLWEAAILGTAPKPVDGSMASSLGVPSSTDPLVALQASSSSARPLIDTYSFFAIVTSFIGFVLALTEFIGDALRSTGDRSLASRHHHVLSPSSLTMLKSVQEGSTNHEKQPMGLSEGSMNHEKQSHVLLEPSSPAVTRSTDDIPESNYPSMITRHDDEIASSQGTPVQPTSSQSSAPSIWVFVMTLAPPFLFAQFNPSSFYAALDFAGTYGVMFLFGVLPSILAWRQRYCSKREEQSEESFSQVQLVPGGKVMLFMIGLIAATVICNQAVSHLSLILNMLQTKLLP</sequence>
<evidence type="ECO:0000256" key="9">
    <source>
        <dbReference type="SAM" id="MobiDB-lite"/>
    </source>
</evidence>
<dbReference type="Gene3D" id="1.20.1740.10">
    <property type="entry name" value="Amino acid/polyamine transporter I"/>
    <property type="match status" value="1"/>
</dbReference>
<name>A0A250WRH9_9CHLO</name>
<evidence type="ECO:0000256" key="8">
    <source>
        <dbReference type="ARBA" id="ARBA00023136"/>
    </source>
</evidence>
<dbReference type="EMBL" id="BEGY01000003">
    <property type="protein sequence ID" value="GAX73306.1"/>
    <property type="molecule type" value="Genomic_DNA"/>
</dbReference>
<keyword evidence="12" id="KW-1185">Reference proteome</keyword>
<dbReference type="InterPro" id="IPR018227">
    <property type="entry name" value="Amino_acid_transport_2"/>
</dbReference>
<feature type="transmembrane region" description="Helical" evidence="10">
    <location>
        <begin position="511"/>
        <end position="528"/>
    </location>
</feature>
<dbReference type="PANTHER" id="PTHR32195">
    <property type="entry name" value="OS07G0662800 PROTEIN"/>
    <property type="match status" value="1"/>
</dbReference>
<feature type="transmembrane region" description="Helical" evidence="10">
    <location>
        <begin position="585"/>
        <end position="610"/>
    </location>
</feature>
<feature type="transmembrane region" description="Helical" evidence="10">
    <location>
        <begin position="192"/>
        <end position="211"/>
    </location>
</feature>
<evidence type="ECO:0008006" key="13">
    <source>
        <dbReference type="Google" id="ProtNLM"/>
    </source>
</evidence>
<dbReference type="PANTHER" id="PTHR32195:SF26">
    <property type="entry name" value="TRYPTOPHAN OR TYROSINE TRANSPORTER PROTEIN"/>
    <property type="match status" value="1"/>
</dbReference>
<dbReference type="OrthoDB" id="204942at2759"/>
<feature type="transmembrane region" description="Helical" evidence="10">
    <location>
        <begin position="249"/>
        <end position="270"/>
    </location>
</feature>
<comment type="caution">
    <text evidence="11">The sequence shown here is derived from an EMBL/GenBank/DDBJ whole genome shotgun (WGS) entry which is preliminary data.</text>
</comment>
<feature type="transmembrane region" description="Helical" evidence="10">
    <location>
        <begin position="540"/>
        <end position="558"/>
    </location>
</feature>
<evidence type="ECO:0000256" key="10">
    <source>
        <dbReference type="SAM" id="Phobius"/>
    </source>
</evidence>
<keyword evidence="7 10" id="KW-1133">Transmembrane helix</keyword>
<keyword evidence="5 10" id="KW-0812">Transmembrane</keyword>
<dbReference type="GO" id="GO:0005886">
    <property type="term" value="C:plasma membrane"/>
    <property type="evidence" value="ECO:0007669"/>
    <property type="project" value="UniProtKB-SubCell"/>
</dbReference>
<feature type="transmembrane region" description="Helical" evidence="10">
    <location>
        <begin position="223"/>
        <end position="242"/>
    </location>
</feature>
<gene>
    <name evidence="11" type="ORF">CEUSTIGMA_g760.t1</name>
</gene>
<dbReference type="GO" id="GO:0003333">
    <property type="term" value="P:amino acid transmembrane transport"/>
    <property type="evidence" value="ECO:0007669"/>
    <property type="project" value="InterPro"/>
</dbReference>
<feature type="transmembrane region" description="Helical" evidence="10">
    <location>
        <begin position="382"/>
        <end position="403"/>
    </location>
</feature>
<evidence type="ECO:0000256" key="2">
    <source>
        <dbReference type="ARBA" id="ARBA00022448"/>
    </source>
</evidence>
<evidence type="ECO:0000256" key="6">
    <source>
        <dbReference type="ARBA" id="ARBA00022970"/>
    </source>
</evidence>
<reference evidence="11 12" key="1">
    <citation type="submission" date="2017-08" db="EMBL/GenBank/DDBJ databases">
        <title>Acidophilic green algal genome provides insights into adaptation to an acidic environment.</title>
        <authorList>
            <person name="Hirooka S."/>
            <person name="Hirose Y."/>
            <person name="Kanesaki Y."/>
            <person name="Higuchi S."/>
            <person name="Fujiwara T."/>
            <person name="Onuma R."/>
            <person name="Era A."/>
            <person name="Ohbayashi R."/>
            <person name="Uzuka A."/>
            <person name="Nozaki H."/>
            <person name="Yoshikawa H."/>
            <person name="Miyagishima S.Y."/>
        </authorList>
    </citation>
    <scope>NUCLEOTIDE SEQUENCE [LARGE SCALE GENOMIC DNA]</scope>
    <source>
        <strain evidence="11 12">NIES-2499</strain>
    </source>
</reference>
<organism evidence="11 12">
    <name type="scientific">Chlamydomonas eustigma</name>
    <dbReference type="NCBI Taxonomy" id="1157962"/>
    <lineage>
        <taxon>Eukaryota</taxon>
        <taxon>Viridiplantae</taxon>
        <taxon>Chlorophyta</taxon>
        <taxon>core chlorophytes</taxon>
        <taxon>Chlorophyceae</taxon>
        <taxon>CS clade</taxon>
        <taxon>Chlamydomonadales</taxon>
        <taxon>Chlamydomonadaceae</taxon>
        <taxon>Chlamydomonas</taxon>
    </lineage>
</organism>
<protein>
    <recommendedName>
        <fullName evidence="13">Amino acid transporter transmembrane domain-containing protein</fullName>
    </recommendedName>
</protein>
<evidence type="ECO:0000256" key="5">
    <source>
        <dbReference type="ARBA" id="ARBA00022692"/>
    </source>
</evidence>
<accession>A0A250WRH9</accession>
<dbReference type="Pfam" id="PF03222">
    <property type="entry name" value="Trp_Tyr_perm"/>
    <property type="match status" value="2"/>
</dbReference>
<keyword evidence="2" id="KW-0813">Transport</keyword>
<dbReference type="Proteomes" id="UP000232323">
    <property type="component" value="Unassembled WGS sequence"/>
</dbReference>
<evidence type="ECO:0000313" key="11">
    <source>
        <dbReference type="EMBL" id="GAX73306.1"/>
    </source>
</evidence>
<feature type="region of interest" description="Disordered" evidence="9">
    <location>
        <begin position="434"/>
        <end position="454"/>
    </location>
</feature>
<evidence type="ECO:0000313" key="12">
    <source>
        <dbReference type="Proteomes" id="UP000232323"/>
    </source>
</evidence>
<evidence type="ECO:0000256" key="4">
    <source>
        <dbReference type="ARBA" id="ARBA00022519"/>
    </source>
</evidence>
<evidence type="ECO:0000256" key="1">
    <source>
        <dbReference type="ARBA" id="ARBA00004429"/>
    </source>
</evidence>
<dbReference type="GO" id="GO:0015173">
    <property type="term" value="F:aromatic amino acid transmembrane transporter activity"/>
    <property type="evidence" value="ECO:0007669"/>
    <property type="project" value="InterPro"/>
</dbReference>
<keyword evidence="4" id="KW-0997">Cell inner membrane</keyword>
<evidence type="ECO:0000256" key="3">
    <source>
        <dbReference type="ARBA" id="ARBA00022475"/>
    </source>
</evidence>
<keyword evidence="6" id="KW-0029">Amino-acid transport</keyword>
<feature type="transmembrane region" description="Helical" evidence="10">
    <location>
        <begin position="104"/>
        <end position="126"/>
    </location>
</feature>
<feature type="transmembrane region" description="Helical" evidence="10">
    <location>
        <begin position="290"/>
        <end position="308"/>
    </location>
</feature>
<dbReference type="STRING" id="1157962.A0A250WRH9"/>